<sequence>MTDPVFTTMPGRMQGTERFKEKRELVVETLVSSYYCRSCRPRLYLRRRQCISRSGSNTQTCEIDPPNDTFAPPPPNDAVVAPHCRSLTFEPSHLHHLHCCQSRMCRHKISHRAPLLFLS</sequence>
<organism evidence="2 3">
    <name type="scientific">Stylosanthes scabra</name>
    <dbReference type="NCBI Taxonomy" id="79078"/>
    <lineage>
        <taxon>Eukaryota</taxon>
        <taxon>Viridiplantae</taxon>
        <taxon>Streptophyta</taxon>
        <taxon>Embryophyta</taxon>
        <taxon>Tracheophyta</taxon>
        <taxon>Spermatophyta</taxon>
        <taxon>Magnoliopsida</taxon>
        <taxon>eudicotyledons</taxon>
        <taxon>Gunneridae</taxon>
        <taxon>Pentapetalae</taxon>
        <taxon>rosids</taxon>
        <taxon>fabids</taxon>
        <taxon>Fabales</taxon>
        <taxon>Fabaceae</taxon>
        <taxon>Papilionoideae</taxon>
        <taxon>50 kb inversion clade</taxon>
        <taxon>dalbergioids sensu lato</taxon>
        <taxon>Dalbergieae</taxon>
        <taxon>Pterocarpus clade</taxon>
        <taxon>Stylosanthes</taxon>
    </lineage>
</organism>
<evidence type="ECO:0000256" key="1">
    <source>
        <dbReference type="SAM" id="MobiDB-lite"/>
    </source>
</evidence>
<evidence type="ECO:0000313" key="2">
    <source>
        <dbReference type="EMBL" id="MED6113435.1"/>
    </source>
</evidence>
<evidence type="ECO:0000313" key="3">
    <source>
        <dbReference type="Proteomes" id="UP001341840"/>
    </source>
</evidence>
<reference evidence="2 3" key="1">
    <citation type="journal article" date="2023" name="Plants (Basel)">
        <title>Bridging the Gap: Combining Genomics and Transcriptomics Approaches to Understand Stylosanthes scabra, an Orphan Legume from the Brazilian Caatinga.</title>
        <authorList>
            <person name="Ferreira-Neto J.R.C."/>
            <person name="da Silva M.D."/>
            <person name="Binneck E."/>
            <person name="de Melo N.F."/>
            <person name="da Silva R.H."/>
            <person name="de Melo A.L.T.M."/>
            <person name="Pandolfi V."/>
            <person name="Bustamante F.O."/>
            <person name="Brasileiro-Vidal A.C."/>
            <person name="Benko-Iseppon A.M."/>
        </authorList>
    </citation>
    <scope>NUCLEOTIDE SEQUENCE [LARGE SCALE GENOMIC DNA]</scope>
    <source>
        <tissue evidence="2">Leaves</tissue>
    </source>
</reference>
<accession>A0ABU6QP65</accession>
<feature type="region of interest" description="Disordered" evidence="1">
    <location>
        <begin position="56"/>
        <end position="75"/>
    </location>
</feature>
<dbReference type="Proteomes" id="UP001341840">
    <property type="component" value="Unassembled WGS sequence"/>
</dbReference>
<keyword evidence="3" id="KW-1185">Reference proteome</keyword>
<dbReference type="EMBL" id="JASCZI010000804">
    <property type="protein sequence ID" value="MED6113435.1"/>
    <property type="molecule type" value="Genomic_DNA"/>
</dbReference>
<comment type="caution">
    <text evidence="2">The sequence shown here is derived from an EMBL/GenBank/DDBJ whole genome shotgun (WGS) entry which is preliminary data.</text>
</comment>
<feature type="non-terminal residue" evidence="2">
    <location>
        <position position="119"/>
    </location>
</feature>
<gene>
    <name evidence="2" type="ORF">PIB30_070774</name>
</gene>
<name>A0ABU6QP65_9FABA</name>
<protein>
    <submittedName>
        <fullName evidence="2">Uncharacterized protein</fullName>
    </submittedName>
</protein>
<proteinExistence type="predicted"/>